<dbReference type="PANTHER" id="PTHR23501:SF177">
    <property type="entry name" value="MAJOR FACILITATOR SUPERFAMILY (MFS) PROFILE DOMAIN-CONTAINING PROTEIN-RELATED"/>
    <property type="match status" value="1"/>
</dbReference>
<keyword evidence="5" id="KW-0274">FAD</keyword>
<dbReference type="GeneID" id="34589919"/>
<keyword evidence="4 10" id="KW-0812">Transmembrane</keyword>
<name>A0A178CWM0_9EURO</name>
<dbReference type="GO" id="GO:0005886">
    <property type="term" value="C:plasma membrane"/>
    <property type="evidence" value="ECO:0007669"/>
    <property type="project" value="TreeGrafter"/>
</dbReference>
<feature type="transmembrane region" description="Helical" evidence="10">
    <location>
        <begin position="755"/>
        <end position="774"/>
    </location>
</feature>
<dbReference type="PANTHER" id="PTHR23501">
    <property type="entry name" value="MAJOR FACILITATOR SUPERFAMILY"/>
    <property type="match status" value="1"/>
</dbReference>
<feature type="transmembrane region" description="Helical" evidence="10">
    <location>
        <begin position="918"/>
        <end position="936"/>
    </location>
</feature>
<dbReference type="OrthoDB" id="10021397at2759"/>
<feature type="transmembrane region" description="Helical" evidence="10">
    <location>
        <begin position="516"/>
        <end position="534"/>
    </location>
</feature>
<dbReference type="PROSITE" id="PS50850">
    <property type="entry name" value="MFS"/>
    <property type="match status" value="1"/>
</dbReference>
<keyword evidence="13" id="KW-1185">Reference proteome</keyword>
<feature type="transmembrane region" description="Helical" evidence="10">
    <location>
        <begin position="449"/>
        <end position="474"/>
    </location>
</feature>
<feature type="transmembrane region" description="Helical" evidence="10">
    <location>
        <begin position="546"/>
        <end position="566"/>
    </location>
</feature>
<evidence type="ECO:0000256" key="10">
    <source>
        <dbReference type="SAM" id="Phobius"/>
    </source>
</evidence>
<accession>A0A178CWM0</accession>
<protein>
    <recommendedName>
        <fullName evidence="11">Major facilitator superfamily (MFS) profile domain-containing protein</fullName>
    </recommendedName>
</protein>
<dbReference type="EMBL" id="LVCJ01000041">
    <property type="protein sequence ID" value="OAL34249.1"/>
    <property type="molecule type" value="Genomic_DNA"/>
</dbReference>
<dbReference type="Proteomes" id="UP000185904">
    <property type="component" value="Unassembled WGS sequence"/>
</dbReference>
<dbReference type="SUPFAM" id="SSF51905">
    <property type="entry name" value="FAD/NAD(P)-binding domain"/>
    <property type="match status" value="1"/>
</dbReference>
<dbReference type="GO" id="GO:0016491">
    <property type="term" value="F:oxidoreductase activity"/>
    <property type="evidence" value="ECO:0007669"/>
    <property type="project" value="UniProtKB-KW"/>
</dbReference>
<dbReference type="SUPFAM" id="SSF54373">
    <property type="entry name" value="FAD-linked reductases, C-terminal domain"/>
    <property type="match status" value="1"/>
</dbReference>
<keyword evidence="7" id="KW-0560">Oxidoreductase</keyword>
<dbReference type="InterPro" id="IPR011701">
    <property type="entry name" value="MFS"/>
</dbReference>
<feature type="transmembrane region" description="Helical" evidence="10">
    <location>
        <begin position="6"/>
        <end position="23"/>
    </location>
</feature>
<dbReference type="Gene3D" id="1.20.1720.10">
    <property type="entry name" value="Multidrug resistance protein D"/>
    <property type="match status" value="1"/>
</dbReference>
<feature type="transmembrane region" description="Helical" evidence="10">
    <location>
        <begin position="601"/>
        <end position="624"/>
    </location>
</feature>
<comment type="caution">
    <text evidence="12">The sequence shown here is derived from an EMBL/GenBank/DDBJ whole genome shotgun (WGS) entry which is preliminary data.</text>
</comment>
<dbReference type="GO" id="GO:0022857">
    <property type="term" value="F:transmembrane transporter activity"/>
    <property type="evidence" value="ECO:0007669"/>
    <property type="project" value="InterPro"/>
</dbReference>
<dbReference type="SUPFAM" id="SSF103473">
    <property type="entry name" value="MFS general substrate transporter"/>
    <property type="match status" value="1"/>
</dbReference>
<dbReference type="Gene3D" id="3.50.50.60">
    <property type="entry name" value="FAD/NAD(P)-binding domain"/>
    <property type="match status" value="1"/>
</dbReference>
<keyword evidence="2" id="KW-0813">Transport</keyword>
<gene>
    <name evidence="12" type="ORF">AYO20_06505</name>
</gene>
<proteinExistence type="predicted"/>
<evidence type="ECO:0000256" key="6">
    <source>
        <dbReference type="ARBA" id="ARBA00022989"/>
    </source>
</evidence>
<evidence type="ECO:0000256" key="5">
    <source>
        <dbReference type="ARBA" id="ARBA00022827"/>
    </source>
</evidence>
<evidence type="ECO:0000256" key="8">
    <source>
        <dbReference type="ARBA" id="ARBA00023136"/>
    </source>
</evidence>
<dbReference type="InterPro" id="IPR020846">
    <property type="entry name" value="MFS_dom"/>
</dbReference>
<dbReference type="Pfam" id="PF07690">
    <property type="entry name" value="MFS_1"/>
    <property type="match status" value="1"/>
</dbReference>
<evidence type="ECO:0000313" key="12">
    <source>
        <dbReference type="EMBL" id="OAL34249.1"/>
    </source>
</evidence>
<evidence type="ECO:0000313" key="13">
    <source>
        <dbReference type="Proteomes" id="UP000185904"/>
    </source>
</evidence>
<feature type="transmembrane region" description="Helical" evidence="10">
    <location>
        <begin position="781"/>
        <end position="798"/>
    </location>
</feature>
<sequence length="965" mass="103598">MSLQLTVTIVGAGIGGLAAAVALRQAGHKVTVLEKYRHKHEVGFAVSISPNAIKVLRSLGVDQKSARMVHCTEDVFIQAAPGQRPFRVLLRSSLAQLETECGAPSMTAYRADLHNCLRDLATSKDGAGSVTLNNGEVLKADFIVAADGVKSTAHQAIMEDGAERPAKLSGISNVRVCVPTESLMQDEVLREYMELAPHGTSVTLGARQDQMILRYPCRDNLLQNFGFYAAVDEGPANEQKWTTQSSKQVARDRMQSFHPDLHKILDYCEEEDMYLWRVADRDPLPTYHKGRLIVLGDAAHPMLPTLGNGAGMAIEDAGALGLAVTGVRAVDEVAGRLALWNRVRITRASAVQLLSRTTGVGYDLSKETQAMVRQILSKEELPDFTIGPAERLLTDYSLNPKSTDVSSLHIRTSQGKDAATSIKRQPEATSQETAAPTAAPLYLGPLKQAILVIALMLATFIVGLDTSIIATAIPTITKEFHSVDQVGWYGSAFLMYLAMFQGVWSKAYKFFPQKVVFLSCILIFEVGSLVVALAPNSIAVIAGRAVQGLGGSGLTSGSYIIAAFIVQPSRLSIVMGLFGAIWACVSVLGPVLGGVFTQDLTWRWCFWINLPIGGATFLIILLLFNTPPQSQSVKAPTWREYHREFDIMGVTLGLGAWLCLLLVLQDGGVRHAWNSSFSIGLLVGFGLFVIAFVVAEWTQGDGATIPRRLLKSRTIAACAIYSFVSNMGGVSRTYTLPIYFQAVQGVSPSDSGVRTIPSVLSFSLATFSCAILLGKIGYYQPFLWAGGILITIGSGLYYTLTPSSSAGHWIGYQIVAGVGQGIVIQLPVMVAQKVSARQDLSVTVGVMMFAQFVGGGFGVSTGQAILNNRLLDSLPNGNSVVTPASVLAAGATGLRQAFPHPRDLAAVVASYMIGLRDAWIFTTVVSGVAFLTAFMAEWRSINEPVPDANIPVETTTTSAEGEVKA</sequence>
<reference evidence="12 13" key="1">
    <citation type="submission" date="2016-03" db="EMBL/GenBank/DDBJ databases">
        <title>The draft genome sequence of Fonsecaea nubica causative agent of cutaneous subcutaneous infection in human host.</title>
        <authorList>
            <person name="Costa F."/>
            <person name="Sybren D.H."/>
            <person name="Raittz R.T."/>
            <person name="Weiss V.A."/>
            <person name="Leao A.C."/>
            <person name="Gomes R."/>
            <person name="De Souza E.M."/>
            <person name="Pedrosa F.O."/>
            <person name="Steffens M.B."/>
            <person name="Bombassaro A."/>
            <person name="Tadra-Sfeir M.Z."/>
            <person name="Moreno L.F."/>
            <person name="Najafzadeh M.J."/>
            <person name="Felipe M.S."/>
            <person name="Teixeira M."/>
            <person name="Sun J."/>
            <person name="Xi L."/>
            <person name="Castro M.A."/>
            <person name="Vicente V.A."/>
        </authorList>
    </citation>
    <scope>NUCLEOTIDE SEQUENCE [LARGE SCALE GENOMIC DNA]</scope>
    <source>
        <strain evidence="12 13">CBS 269.64</strain>
    </source>
</reference>
<feature type="transmembrane region" description="Helical" evidence="10">
    <location>
        <begin position="486"/>
        <end position="504"/>
    </location>
</feature>
<organism evidence="12 13">
    <name type="scientific">Fonsecaea nubica</name>
    <dbReference type="NCBI Taxonomy" id="856822"/>
    <lineage>
        <taxon>Eukaryota</taxon>
        <taxon>Fungi</taxon>
        <taxon>Dikarya</taxon>
        <taxon>Ascomycota</taxon>
        <taxon>Pezizomycotina</taxon>
        <taxon>Eurotiomycetes</taxon>
        <taxon>Chaetothyriomycetidae</taxon>
        <taxon>Chaetothyriales</taxon>
        <taxon>Herpotrichiellaceae</taxon>
        <taxon>Fonsecaea</taxon>
    </lineage>
</organism>
<feature type="transmembrane region" description="Helical" evidence="10">
    <location>
        <begin position="810"/>
        <end position="830"/>
    </location>
</feature>
<dbReference type="Pfam" id="PF01494">
    <property type="entry name" value="FAD_binding_3"/>
    <property type="match status" value="1"/>
</dbReference>
<dbReference type="Gene3D" id="1.20.1250.20">
    <property type="entry name" value="MFS general substrate transporter like domains"/>
    <property type="match status" value="1"/>
</dbReference>
<dbReference type="PRINTS" id="PR00420">
    <property type="entry name" value="RNGMNOXGNASE"/>
</dbReference>
<dbReference type="RefSeq" id="XP_022499261.1">
    <property type="nucleotide sequence ID" value="XM_022644794.1"/>
</dbReference>
<feature type="region of interest" description="Disordered" evidence="9">
    <location>
        <begin position="409"/>
        <end position="432"/>
    </location>
</feature>
<dbReference type="InterPro" id="IPR002938">
    <property type="entry name" value="FAD-bd"/>
</dbReference>
<evidence type="ECO:0000256" key="4">
    <source>
        <dbReference type="ARBA" id="ARBA00022692"/>
    </source>
</evidence>
<evidence type="ECO:0000256" key="2">
    <source>
        <dbReference type="ARBA" id="ARBA00022448"/>
    </source>
</evidence>
<dbReference type="GO" id="GO:0071949">
    <property type="term" value="F:FAD binding"/>
    <property type="evidence" value="ECO:0007669"/>
    <property type="project" value="InterPro"/>
</dbReference>
<keyword evidence="3" id="KW-0285">Flavoprotein</keyword>
<keyword evidence="8 10" id="KW-0472">Membrane</keyword>
<evidence type="ECO:0000256" key="1">
    <source>
        <dbReference type="ARBA" id="ARBA00004141"/>
    </source>
</evidence>
<feature type="transmembrane region" description="Helical" evidence="10">
    <location>
        <begin position="645"/>
        <end position="664"/>
    </location>
</feature>
<evidence type="ECO:0000259" key="11">
    <source>
        <dbReference type="PROSITE" id="PS50850"/>
    </source>
</evidence>
<keyword evidence="6 10" id="KW-1133">Transmembrane helix</keyword>
<dbReference type="AlphaFoldDB" id="A0A178CWM0"/>
<feature type="transmembrane region" description="Helical" evidence="10">
    <location>
        <begin position="676"/>
        <end position="695"/>
    </location>
</feature>
<evidence type="ECO:0000256" key="3">
    <source>
        <dbReference type="ARBA" id="ARBA00022630"/>
    </source>
</evidence>
<dbReference type="CDD" id="cd17502">
    <property type="entry name" value="MFS_Azr1_MDR_like"/>
    <property type="match status" value="1"/>
</dbReference>
<feature type="transmembrane region" description="Helical" evidence="10">
    <location>
        <begin position="573"/>
        <end position="595"/>
    </location>
</feature>
<evidence type="ECO:0000256" key="9">
    <source>
        <dbReference type="SAM" id="MobiDB-lite"/>
    </source>
</evidence>
<feature type="domain" description="Major facilitator superfamily (MFS) profile" evidence="11">
    <location>
        <begin position="451"/>
        <end position="941"/>
    </location>
</feature>
<feature type="transmembrane region" description="Helical" evidence="10">
    <location>
        <begin position="842"/>
        <end position="866"/>
    </location>
</feature>
<feature type="transmembrane region" description="Helical" evidence="10">
    <location>
        <begin position="715"/>
        <end position="735"/>
    </location>
</feature>
<dbReference type="InterPro" id="IPR036188">
    <property type="entry name" value="FAD/NAD-bd_sf"/>
</dbReference>
<dbReference type="InterPro" id="IPR036259">
    <property type="entry name" value="MFS_trans_sf"/>
</dbReference>
<evidence type="ECO:0000256" key="7">
    <source>
        <dbReference type="ARBA" id="ARBA00023002"/>
    </source>
</evidence>
<comment type="subcellular location">
    <subcellularLocation>
        <location evidence="1">Membrane</location>
        <topology evidence="1">Multi-pass membrane protein</topology>
    </subcellularLocation>
</comment>